<dbReference type="Pfam" id="PF01844">
    <property type="entry name" value="HNH"/>
    <property type="match status" value="1"/>
</dbReference>
<dbReference type="Proteomes" id="UP000193622">
    <property type="component" value="Unassembled WGS sequence"/>
</dbReference>
<organism evidence="4 5">
    <name type="scientific">Mycolicibacterium iranicum</name>
    <name type="common">Mycobacterium iranicum</name>
    <dbReference type="NCBI Taxonomy" id="912594"/>
    <lineage>
        <taxon>Bacteria</taxon>
        <taxon>Bacillati</taxon>
        <taxon>Actinomycetota</taxon>
        <taxon>Actinomycetes</taxon>
        <taxon>Mycobacteriales</taxon>
        <taxon>Mycobacteriaceae</taxon>
        <taxon>Mycolicibacterium</taxon>
    </lineage>
</organism>
<dbReference type="InterPro" id="IPR003870">
    <property type="entry name" value="DUF222"/>
</dbReference>
<evidence type="ECO:0000256" key="2">
    <source>
        <dbReference type="SAM" id="MobiDB-lite"/>
    </source>
</evidence>
<comment type="similarity">
    <text evidence="1">Belongs to the Rv1128c/1148c/1588c/1702c/1945/3466 family.</text>
</comment>
<evidence type="ECO:0000313" key="4">
    <source>
        <dbReference type="EMBL" id="ORV82519.1"/>
    </source>
</evidence>
<feature type="compositionally biased region" description="Pro residues" evidence="2">
    <location>
        <begin position="394"/>
        <end position="406"/>
    </location>
</feature>
<evidence type="ECO:0000313" key="5">
    <source>
        <dbReference type="Proteomes" id="UP000193622"/>
    </source>
</evidence>
<reference evidence="4 5" key="1">
    <citation type="submission" date="2016-01" db="EMBL/GenBank/DDBJ databases">
        <title>The new phylogeny of the genus Mycobacterium.</title>
        <authorList>
            <person name="Tarcisio F."/>
            <person name="Conor M."/>
            <person name="Antonella G."/>
            <person name="Elisabetta G."/>
            <person name="Giulia F.S."/>
            <person name="Sara T."/>
            <person name="Anna F."/>
            <person name="Clotilde B."/>
            <person name="Roberto B."/>
            <person name="Veronica D.S."/>
            <person name="Fabio R."/>
            <person name="Monica P."/>
            <person name="Olivier J."/>
            <person name="Enrico T."/>
            <person name="Nicola S."/>
        </authorList>
    </citation>
    <scope>NUCLEOTIDE SEQUENCE [LARGE SCALE GENOMIC DNA]</scope>
    <source>
        <strain evidence="4 5">DSM 45541</strain>
    </source>
</reference>
<protein>
    <recommendedName>
        <fullName evidence="3">HNH nuclease domain-containing protein</fullName>
    </recommendedName>
</protein>
<feature type="compositionally biased region" description="Acidic residues" evidence="2">
    <location>
        <begin position="201"/>
        <end position="212"/>
    </location>
</feature>
<dbReference type="AlphaFoldDB" id="A0A1X1W7F7"/>
<gene>
    <name evidence="4" type="ORF">AWC12_28405</name>
</gene>
<comment type="caution">
    <text evidence="4">The sequence shown here is derived from an EMBL/GenBank/DDBJ whole genome shotgun (WGS) entry which is preliminary data.</text>
</comment>
<dbReference type="EMBL" id="LQPC01000065">
    <property type="protein sequence ID" value="ORV82519.1"/>
    <property type="molecule type" value="Genomic_DNA"/>
</dbReference>
<dbReference type="GO" id="GO:0003676">
    <property type="term" value="F:nucleic acid binding"/>
    <property type="evidence" value="ECO:0007669"/>
    <property type="project" value="InterPro"/>
</dbReference>
<evidence type="ECO:0000259" key="3">
    <source>
        <dbReference type="SMART" id="SM00507"/>
    </source>
</evidence>
<sequence>MRPSSVPSFQPSPPRGLRLESLFDELSELAGQRNAIDGRIVEIAGELDHDGLWATTGCKSMVELIAWKLGVSPHNAKSVMTVAGRAEDLPRCTDALREGRLSLDQVEVIAGRSGPGSDAHYLCLAESMTVTQLRTAVALEPQPVPEPKPEPGPSMSKSVKGEYTTYRIRVHNLEAAKVDAALESHREGLIADWKSDRADADADADAGDDADADAGAGVPPFPTAKDAFVSLIETGWDAEVARRPHGQRTTVIVHLDVEKSVANLHLGPVLSDNDRHYLLCDATCEVWFERDGQPIGSGRATRTISRRLRRALERRDHGTCVVPGCGATRGLHAHHLVHWENGGETELHNLALVCPFHHRAHHRGDITIAGPAHRLTVPDGDGEVMRRGSLARPPTTPPPTVAPYPGPTGERAQWKWYHPFEPPPPTTN</sequence>
<dbReference type="RefSeq" id="WP_085178211.1">
    <property type="nucleotide sequence ID" value="NZ_LQPC01000065.1"/>
</dbReference>
<feature type="domain" description="HNH nuclease" evidence="3">
    <location>
        <begin position="307"/>
        <end position="359"/>
    </location>
</feature>
<feature type="region of interest" description="Disordered" evidence="2">
    <location>
        <begin position="200"/>
        <end position="219"/>
    </location>
</feature>
<evidence type="ECO:0000256" key="1">
    <source>
        <dbReference type="ARBA" id="ARBA00023450"/>
    </source>
</evidence>
<accession>A0A1X1W7F7</accession>
<dbReference type="InterPro" id="IPR002711">
    <property type="entry name" value="HNH"/>
</dbReference>
<dbReference type="Pfam" id="PF02720">
    <property type="entry name" value="DUF222"/>
    <property type="match status" value="2"/>
</dbReference>
<name>A0A1X1W7F7_MYCIR</name>
<dbReference type="GO" id="GO:0008270">
    <property type="term" value="F:zinc ion binding"/>
    <property type="evidence" value="ECO:0007669"/>
    <property type="project" value="InterPro"/>
</dbReference>
<dbReference type="Gene3D" id="1.10.30.50">
    <property type="match status" value="1"/>
</dbReference>
<dbReference type="GO" id="GO:0004519">
    <property type="term" value="F:endonuclease activity"/>
    <property type="evidence" value="ECO:0007669"/>
    <property type="project" value="InterPro"/>
</dbReference>
<dbReference type="CDD" id="cd00085">
    <property type="entry name" value="HNHc"/>
    <property type="match status" value="1"/>
</dbReference>
<proteinExistence type="inferred from homology"/>
<feature type="region of interest" description="Disordered" evidence="2">
    <location>
        <begin position="385"/>
        <end position="428"/>
    </location>
</feature>
<dbReference type="InterPro" id="IPR003615">
    <property type="entry name" value="HNH_nuc"/>
</dbReference>
<dbReference type="SMART" id="SM00507">
    <property type="entry name" value="HNHc"/>
    <property type="match status" value="1"/>
</dbReference>